<protein>
    <submittedName>
        <fullName evidence="2">Beta-lactamase domain protein</fullName>
    </submittedName>
</protein>
<dbReference type="KEGG" id="cwo:Cwoe_5058"/>
<sequence length="396" mass="44415">MPDRLTFQFLDVGMGDSTLVQIRADGAGHDRLVLVDCGERRTPSQVPYRDALEYLVATIDANSAARGRADPYVDHLILTHPDGDHYNKIPDLVGAAFPNYPRRRLRFGDLNYSGEIDEYGDVVRRTLAPLIDAARGIDEMLDNYYSRLDAVGDLTPWKRFGNVNAYILSSNWPDKQSADLNAKSIVLMFELDGKRVILTGDATRATERHILRDVVGDAPGEIDCYALKLGHHGSNGSTGRRWVQTTTPTAIFASGDQVWAHPYCRAICMVLDYGALNDFPRSIYYCCGDADDYSNNETRRRIGMNLWYVVKSRRERLTDEETGHTVWGYRDNAYGVQWQLRLTTGRAIEILRTDSYLPQEDVDDPFDCHPAVAGDPRLDDVRALAATLPALDPIPA</sequence>
<dbReference type="Pfam" id="PF00753">
    <property type="entry name" value="Lactamase_B"/>
    <property type="match status" value="1"/>
</dbReference>
<keyword evidence="3" id="KW-1185">Reference proteome</keyword>
<dbReference type="eggNOG" id="COG2333">
    <property type="taxonomic scope" value="Bacteria"/>
</dbReference>
<dbReference type="STRING" id="469383.Cwoe_5058"/>
<dbReference type="PANTHER" id="PTHR30619">
    <property type="entry name" value="DNA INTERNALIZATION/COMPETENCE PROTEIN COMEC/REC2"/>
    <property type="match status" value="1"/>
</dbReference>
<dbReference type="RefSeq" id="WP_012936520.1">
    <property type="nucleotide sequence ID" value="NC_013739.1"/>
</dbReference>
<dbReference type="AlphaFoldDB" id="D3FD77"/>
<feature type="domain" description="Metallo-beta-lactamase" evidence="1">
    <location>
        <begin position="11"/>
        <end position="236"/>
    </location>
</feature>
<accession>D3FD77</accession>
<reference evidence="2 3" key="1">
    <citation type="journal article" date="2010" name="Stand. Genomic Sci.">
        <title>Complete genome sequence of Conexibacter woesei type strain (ID131577).</title>
        <authorList>
            <person name="Pukall R."/>
            <person name="Lapidus A."/>
            <person name="Glavina Del Rio T."/>
            <person name="Copeland A."/>
            <person name="Tice H."/>
            <person name="Cheng J.-F."/>
            <person name="Lucas S."/>
            <person name="Chen F."/>
            <person name="Nolan M."/>
            <person name="Bruce D."/>
            <person name="Goodwin L."/>
            <person name="Pitluck S."/>
            <person name="Mavromatis K."/>
            <person name="Ivanova N."/>
            <person name="Ovchinnikova G."/>
            <person name="Pati A."/>
            <person name="Chen A."/>
            <person name="Palaniappan K."/>
            <person name="Land M."/>
            <person name="Hauser L."/>
            <person name="Chang Y.-J."/>
            <person name="Jeffries C.D."/>
            <person name="Chain P."/>
            <person name="Meincke L."/>
            <person name="Sims D."/>
            <person name="Brettin T."/>
            <person name="Detter J.C."/>
            <person name="Rohde M."/>
            <person name="Goeker M."/>
            <person name="Bristow J."/>
            <person name="Eisen J.A."/>
            <person name="Markowitz V."/>
            <person name="Kyrpides N.C."/>
            <person name="Klenk H.-P."/>
            <person name="Hugenholtz P."/>
        </authorList>
    </citation>
    <scope>NUCLEOTIDE SEQUENCE [LARGE SCALE GENOMIC DNA]</scope>
    <source>
        <strain evidence="3">DSM 14684 / CIP 108061 / JCM 11494 / NBRC 100937 / ID131577</strain>
    </source>
</reference>
<dbReference type="PANTHER" id="PTHR30619:SF1">
    <property type="entry name" value="RECOMBINATION PROTEIN 2"/>
    <property type="match status" value="1"/>
</dbReference>
<dbReference type="Gene3D" id="3.60.15.10">
    <property type="entry name" value="Ribonuclease Z/Hydroxyacylglutathione hydrolase-like"/>
    <property type="match status" value="1"/>
</dbReference>
<dbReference type="InterPro" id="IPR052159">
    <property type="entry name" value="Competence_DNA_uptake"/>
</dbReference>
<organism evidence="2 3">
    <name type="scientific">Conexibacter woesei (strain DSM 14684 / CCUG 47730 / CIP 108061 / JCM 11494 / NBRC 100937 / ID131577)</name>
    <dbReference type="NCBI Taxonomy" id="469383"/>
    <lineage>
        <taxon>Bacteria</taxon>
        <taxon>Bacillati</taxon>
        <taxon>Actinomycetota</taxon>
        <taxon>Thermoleophilia</taxon>
        <taxon>Solirubrobacterales</taxon>
        <taxon>Conexibacteraceae</taxon>
        <taxon>Conexibacter</taxon>
    </lineage>
</organism>
<dbReference type="EMBL" id="CP001854">
    <property type="protein sequence ID" value="ADB53469.1"/>
    <property type="molecule type" value="Genomic_DNA"/>
</dbReference>
<name>D3FD77_CONWI</name>
<gene>
    <name evidence="2" type="ordered locus">Cwoe_5058</name>
</gene>
<dbReference type="Proteomes" id="UP000008229">
    <property type="component" value="Chromosome"/>
</dbReference>
<evidence type="ECO:0000259" key="1">
    <source>
        <dbReference type="Pfam" id="PF00753"/>
    </source>
</evidence>
<dbReference type="OrthoDB" id="9783680at2"/>
<dbReference type="SUPFAM" id="SSF56281">
    <property type="entry name" value="Metallo-hydrolase/oxidoreductase"/>
    <property type="match status" value="1"/>
</dbReference>
<dbReference type="HOGENOM" id="CLU_695819_0_0_11"/>
<evidence type="ECO:0000313" key="2">
    <source>
        <dbReference type="EMBL" id="ADB53469.1"/>
    </source>
</evidence>
<dbReference type="InterPro" id="IPR001279">
    <property type="entry name" value="Metallo-B-lactamas"/>
</dbReference>
<evidence type="ECO:0000313" key="3">
    <source>
        <dbReference type="Proteomes" id="UP000008229"/>
    </source>
</evidence>
<reference evidence="3" key="2">
    <citation type="submission" date="2010-01" db="EMBL/GenBank/DDBJ databases">
        <title>The complete genome of Conexibacter woesei DSM 14684.</title>
        <authorList>
            <consortium name="US DOE Joint Genome Institute (JGI-PGF)"/>
            <person name="Lucas S."/>
            <person name="Copeland A."/>
            <person name="Lapidus A."/>
            <person name="Glavina del Rio T."/>
            <person name="Dalin E."/>
            <person name="Tice H."/>
            <person name="Bruce D."/>
            <person name="Goodwin L."/>
            <person name="Pitluck S."/>
            <person name="Kyrpides N."/>
            <person name="Mavromatis K."/>
            <person name="Ivanova N."/>
            <person name="Mikhailova N."/>
            <person name="Chertkov O."/>
            <person name="Brettin T."/>
            <person name="Detter J.C."/>
            <person name="Han C."/>
            <person name="Larimer F."/>
            <person name="Land M."/>
            <person name="Hauser L."/>
            <person name="Markowitz V."/>
            <person name="Cheng J.-F."/>
            <person name="Hugenholtz P."/>
            <person name="Woyke T."/>
            <person name="Wu D."/>
            <person name="Pukall R."/>
            <person name="Steenblock K."/>
            <person name="Schneider S."/>
            <person name="Klenk H.-P."/>
            <person name="Eisen J.A."/>
        </authorList>
    </citation>
    <scope>NUCLEOTIDE SEQUENCE [LARGE SCALE GENOMIC DNA]</scope>
    <source>
        <strain evidence="3">DSM 14684 / CIP 108061 / JCM 11494 / NBRC 100937 / ID131577</strain>
    </source>
</reference>
<dbReference type="InterPro" id="IPR036866">
    <property type="entry name" value="RibonucZ/Hydroxyglut_hydro"/>
</dbReference>
<proteinExistence type="predicted"/>